<reference evidence="1" key="1">
    <citation type="submission" date="2023-03" db="EMBL/GenBank/DDBJ databases">
        <title>Chromosome-level genomes of two armyworms, Mythimna separata and Mythimna loreyi, provide insights into the biosynthesis and reception of sex pheromones.</title>
        <authorList>
            <person name="Zhao H."/>
        </authorList>
    </citation>
    <scope>NUCLEOTIDE SEQUENCE</scope>
    <source>
        <strain evidence="1">BeijingLab</strain>
    </source>
</reference>
<name>A0ACC2Q668_9NEOP</name>
<evidence type="ECO:0000313" key="1">
    <source>
        <dbReference type="EMBL" id="KAJ8709476.1"/>
    </source>
</evidence>
<proteinExistence type="predicted"/>
<dbReference type="Proteomes" id="UP001231649">
    <property type="component" value="Chromosome 24"/>
</dbReference>
<organism evidence="1 2">
    <name type="scientific">Mythimna loreyi</name>
    <dbReference type="NCBI Taxonomy" id="667449"/>
    <lineage>
        <taxon>Eukaryota</taxon>
        <taxon>Metazoa</taxon>
        <taxon>Ecdysozoa</taxon>
        <taxon>Arthropoda</taxon>
        <taxon>Hexapoda</taxon>
        <taxon>Insecta</taxon>
        <taxon>Pterygota</taxon>
        <taxon>Neoptera</taxon>
        <taxon>Endopterygota</taxon>
        <taxon>Lepidoptera</taxon>
        <taxon>Glossata</taxon>
        <taxon>Ditrysia</taxon>
        <taxon>Noctuoidea</taxon>
        <taxon>Noctuidae</taxon>
        <taxon>Noctuinae</taxon>
        <taxon>Hadenini</taxon>
        <taxon>Mythimna</taxon>
    </lineage>
</organism>
<comment type="caution">
    <text evidence="1">The sequence shown here is derived from an EMBL/GenBank/DDBJ whole genome shotgun (WGS) entry which is preliminary data.</text>
</comment>
<accession>A0ACC2Q668</accession>
<sequence>MKSCLKYCVFLMCLNLIEGSFRCDYKYSIVAKGWFKYFDVPATWFDARLRCALEGAALASPTTLEIKSEMMQIIQKSNKEIFTGIHATLSQGDYYTVEGTPLSKIPISWIENEPDNEDNRESCISFNSNGESADRPCGDTRPYICHRPENGQAPVNECGTVDPEYHLDTRTNKCYKFHKVARNFSRAALACSAEGGHLAIVNSDTEAQVLKDVFAKIPGKDIMFGMPAVFQDVALIGFYDWGERGDWRTIHGQTLAEAGFSKFNVGEPNGASVGEFCGSIHRGGLLNDLLCDTPCTFICEKSPHYPAVCRVDQPSLITNTQCG</sequence>
<protein>
    <submittedName>
        <fullName evidence="1">Uncharacterized protein</fullName>
    </submittedName>
</protein>
<dbReference type="EMBL" id="CM056800">
    <property type="protein sequence ID" value="KAJ8709476.1"/>
    <property type="molecule type" value="Genomic_DNA"/>
</dbReference>
<keyword evidence="2" id="KW-1185">Reference proteome</keyword>
<evidence type="ECO:0000313" key="2">
    <source>
        <dbReference type="Proteomes" id="UP001231649"/>
    </source>
</evidence>
<gene>
    <name evidence="1" type="ORF">PYW08_009480</name>
</gene>